<feature type="domain" description="SseB protein N-terminal" evidence="2">
    <location>
        <begin position="19"/>
        <end position="116"/>
    </location>
</feature>
<proteinExistence type="predicted"/>
<dbReference type="EMBL" id="MTBP01000001">
    <property type="protein sequence ID" value="POM27666.1"/>
    <property type="molecule type" value="Genomic_DNA"/>
</dbReference>
<evidence type="ECO:0000256" key="1">
    <source>
        <dbReference type="SAM" id="MobiDB-lite"/>
    </source>
</evidence>
<feature type="compositionally biased region" description="Low complexity" evidence="1">
    <location>
        <begin position="348"/>
        <end position="365"/>
    </location>
</feature>
<feature type="region of interest" description="Disordered" evidence="1">
    <location>
        <begin position="1088"/>
        <end position="1113"/>
    </location>
</feature>
<sequence>MKQGVATVADVWRPTSELERRLVEAVRAGDREAYFRMLAEAELLLPVAPDLVEDVLANRVQPPWPTREDDGRVHVLAFTSAAAMLACLGPGVRHFLTVSFADVAQSWPELRWWLAVDAVPSGAVPLPLEGRLPGWFVRQILDGDALPPQAGRPDVLEPPVPLPRGTHRAPDASLPVAPPDAPAEPAPQGAHHAAVAPDGPPAEPDAAAMPYAAPPAAWAPARPAADDGALGPDPFAPPSSDAPSAAPNVPPATPGATSSSPPGTATGTPDIPPGMPGATSGAPTDGPSGAPSEASLNVPPGFPPGSAHGAPSDGAPGATPGMPGATSGAPTDMPPSGTPGGTYGAPSDATPGTAYGAGPAPYDATLDGPPGGVYGPTSDTMPGLPPGGAPSDATPGVPLGEQGLHGAPPAEPGYPAPPVPGAAGETYASPERGVPPFSPSAGGRVNGVEVPPPGDRPFPESGVPADDADRLAFPSLGAEAPGVPGTDADRAPYTSGDADDQDAGLPPFAAPGDAGPGASAPYVPGGAADVEPPSFAPPGAPAASGEHGVERPSAGEPGAEAAASGDLGVGERPTLASSGELRSDEHDTERLGFAPGVGEQSTERPGLTPGGEHGIERPVFGPGGEHGAEGPGFTPGGEPGVSGPGGEPRVEQHGTEGPGFAPSGEPGVSERPSGALGGERPGLASVGERGDGRPGLVSAGEDGPGEFGDERPGFAPGGESEFSAERPESAPGGAGEAEPSFAAGDGEHGVEFAADEDDDPSATTRDPYPIVKARGGRAQAGEADVRTEPSPTETQVDLPAVNDEAGWEDLRDQHRALPRDKARAPFEPANDVERELLRAASTDDHDLFLQTLAGAEVLLPVPDDMDYTLRPGRPGFPWRTREADGVTTVPVFTSPERLVEEAQRTGANAEYLTLPFTTVLRYWPDKEWPLAVNAGSPAGGTVHAEQLPGLATWADQRAARRLGESFEPQNEVEERLFEAAGRGDGDGFFAILAGAQVLVPAEPQTPWGIAPDDPEFPWRPVPVHGRTAIQVFTSLRWMNEAIGSSRFVMPSFQEMAAAWPDDGWTLVLNPGTPIDAALPAERVRTFTAAAPEPAPEPEPQPRPSGDEPEFEPGNRIDQELHEAVRAGDSDAFLRVLLAANVLVPIPDDAPLEVTPVQREFRWDAALRDPSSVRVFTSMVRLREVLPESRFVYADFRELIAVWPRDDWAMLLNPGTRIGASLEGGQVRSLSEWAARVGLVRPRPEPVPEPVPEPAEVSAPAPAPRPEPEPEPDGEPLPQPAIMQKVVPHGHVGWYLEQGYDRVGGFVHPTSDVAELQTPEQLYETLGLLYEDSPFSAADEKVYVIRWPAYCSDLYRVPFGGRTDEELAAWGDAGWVVEAPPFQGSGFAPGSAGSIREYKVDSLRLPHGAEMYLVGADRSERFVAMYDPDRLAWLRPEAGEPDGDRR</sequence>
<feature type="region of interest" description="Disordered" evidence="1">
    <location>
        <begin position="1241"/>
        <end position="1279"/>
    </location>
</feature>
<reference evidence="3 4" key="1">
    <citation type="journal article" date="2017" name="Chemistry">
        <title>Isolation, Biosynthesis and Chemical Modifications of Rubterolones A-F: Rare Tropolone Alkaloids from Actinomadura sp. 5-2.</title>
        <authorList>
            <person name="Guo H."/>
            <person name="Benndorf R."/>
            <person name="Leichnitz D."/>
            <person name="Klassen J.L."/>
            <person name="Vollmers J."/>
            <person name="Gorls H."/>
            <person name="Steinacker M."/>
            <person name="Weigel C."/>
            <person name="Dahse H.M."/>
            <person name="Kaster A.K."/>
            <person name="de Beer Z.W."/>
            <person name="Poulsen M."/>
            <person name="Beemelmanns C."/>
        </authorList>
    </citation>
    <scope>NUCLEOTIDE SEQUENCE [LARGE SCALE GENOMIC DNA]</scope>
    <source>
        <strain evidence="3 4">5-2</strain>
    </source>
</reference>
<feature type="compositionally biased region" description="Low complexity" evidence="1">
    <location>
        <begin position="503"/>
        <end position="521"/>
    </location>
</feature>
<name>A0A2P4URK8_9ACTN</name>
<gene>
    <name evidence="3" type="ORF">BTM25_20840</name>
</gene>
<feature type="domain" description="SseB protein N-terminal" evidence="2">
    <location>
        <begin position="834"/>
        <end position="947"/>
    </location>
</feature>
<evidence type="ECO:0000313" key="4">
    <source>
        <dbReference type="Proteomes" id="UP000242367"/>
    </source>
</evidence>
<comment type="caution">
    <text evidence="3">The sequence shown here is derived from an EMBL/GenBank/DDBJ whole genome shotgun (WGS) entry which is preliminary data.</text>
</comment>
<evidence type="ECO:0000259" key="2">
    <source>
        <dbReference type="Pfam" id="PF07179"/>
    </source>
</evidence>
<feature type="compositionally biased region" description="Low complexity" evidence="1">
    <location>
        <begin position="186"/>
        <end position="197"/>
    </location>
</feature>
<keyword evidence="4" id="KW-1185">Reference proteome</keyword>
<protein>
    <recommendedName>
        <fullName evidence="2">SseB protein N-terminal domain-containing protein</fullName>
    </recommendedName>
</protein>
<feature type="compositionally biased region" description="Pro residues" evidence="1">
    <location>
        <begin position="409"/>
        <end position="420"/>
    </location>
</feature>
<organism evidence="3 4">
    <name type="scientific">Actinomadura rubteroloni</name>
    <dbReference type="NCBI Taxonomy" id="1926885"/>
    <lineage>
        <taxon>Bacteria</taxon>
        <taxon>Bacillati</taxon>
        <taxon>Actinomycetota</taxon>
        <taxon>Actinomycetes</taxon>
        <taxon>Streptosporangiales</taxon>
        <taxon>Thermomonosporaceae</taxon>
        <taxon>Actinomadura</taxon>
    </lineage>
</organism>
<feature type="compositionally biased region" description="Basic and acidic residues" evidence="1">
    <location>
        <begin position="581"/>
        <end position="590"/>
    </location>
</feature>
<feature type="domain" description="SseB protein N-terminal" evidence="2">
    <location>
        <begin position="1120"/>
        <end position="1227"/>
    </location>
</feature>
<dbReference type="Pfam" id="PF07179">
    <property type="entry name" value="SseB"/>
    <property type="match status" value="4"/>
</dbReference>
<feature type="compositionally biased region" description="Low complexity" evidence="1">
    <location>
        <begin position="204"/>
        <end position="247"/>
    </location>
</feature>
<feature type="compositionally biased region" description="Gly residues" evidence="1">
    <location>
        <begin position="621"/>
        <end position="646"/>
    </location>
</feature>
<accession>A0A2P4URK8</accession>
<dbReference type="InterPro" id="IPR009839">
    <property type="entry name" value="SseB_N"/>
</dbReference>
<dbReference type="Proteomes" id="UP000242367">
    <property type="component" value="Unassembled WGS sequence"/>
</dbReference>
<feature type="compositionally biased region" description="Low complexity" evidence="1">
    <location>
        <begin position="254"/>
        <end position="269"/>
    </location>
</feature>
<feature type="compositionally biased region" description="Low complexity" evidence="1">
    <location>
        <begin position="314"/>
        <end position="331"/>
    </location>
</feature>
<feature type="compositionally biased region" description="Pro residues" evidence="1">
    <location>
        <begin position="1092"/>
        <end position="1102"/>
    </location>
</feature>
<evidence type="ECO:0000313" key="3">
    <source>
        <dbReference type="EMBL" id="POM27666.1"/>
    </source>
</evidence>
<feature type="domain" description="SseB protein N-terminal" evidence="2">
    <location>
        <begin position="977"/>
        <end position="1084"/>
    </location>
</feature>
<dbReference type="RefSeq" id="WP_146059019.1">
    <property type="nucleotide sequence ID" value="NZ_MTBP01000001.1"/>
</dbReference>
<feature type="compositionally biased region" description="Low complexity" evidence="1">
    <location>
        <begin position="552"/>
        <end position="565"/>
    </location>
</feature>
<feature type="region of interest" description="Disordered" evidence="1">
    <location>
        <begin position="146"/>
        <end position="796"/>
    </location>
</feature>
<feature type="compositionally biased region" description="Pro residues" evidence="1">
    <location>
        <begin position="176"/>
        <end position="185"/>
    </location>
</feature>